<dbReference type="SMART" id="SM00533">
    <property type="entry name" value="MUTSd"/>
    <property type="match status" value="1"/>
</dbReference>
<dbReference type="InterPro" id="IPR036187">
    <property type="entry name" value="DNA_mismatch_repair_MutS_sf"/>
</dbReference>
<dbReference type="InterPro" id="IPR007696">
    <property type="entry name" value="DNA_mismatch_repair_MutS_core"/>
</dbReference>
<evidence type="ECO:0000259" key="7">
    <source>
        <dbReference type="SMART" id="SM00533"/>
    </source>
</evidence>
<dbReference type="SUPFAM" id="SSF48334">
    <property type="entry name" value="DNA repair protein MutS, domain III"/>
    <property type="match status" value="1"/>
</dbReference>
<sequence>MDEWTKEALLWPEVWARFRPLTSMGQRAKKSLPPFIPGEEKEWQQALAIQESLYQRAQEDPDWTARIDGALNKLPDIETILLNLEQAGIPGVTDWFRLQEFLRFGNRLRKWIKDCSLERWPDLNLSVWDEAMSLLNPGSGSRIQESFSLERGLDPRLESLTKRKLQLERRLFEETECCATAVEQDYPLLRNRDGEWIVDRAASYIEAMRQDARIERTRETAFEAIFRPLPSLEIVKYMEEVAAVERERAGVTEEVLGRLAEHMLPHVTDLRRVLVAITQLDLDWARMRAAQSWQGVRPTEGDAFVIQGGVHPVMEQRLKGEGRTYTPIDVRVERGMTVLIGPNMGGKTAALRTVGVIASLGQYGFLVPAQDCTMPLVPWVTAVIGDAQDVHAGLSTFGAEVARLASWLGEPKAGLLLLDEIGRGTNPVEGEALSVALTYHLSKGKGWAIHATHYRETIEIKGVRVYRTRGLCQHRELPLEQKPEKARQWLLDGMDFRLVPWQPGDGFPQDALAIATSLGLPSEVIEEARKRVITKTSAEEIPTGGAKPGKGDVRWKTN</sequence>
<dbReference type="AlphaFoldDB" id="A0A1H2T4S6"/>
<gene>
    <name evidence="9" type="ORF">SAMN05444487_10312</name>
</gene>
<evidence type="ECO:0000256" key="6">
    <source>
        <dbReference type="SAM" id="MobiDB-lite"/>
    </source>
</evidence>
<dbReference type="GO" id="GO:0006298">
    <property type="term" value="P:mismatch repair"/>
    <property type="evidence" value="ECO:0007669"/>
    <property type="project" value="InterPro"/>
</dbReference>
<evidence type="ECO:0000259" key="8">
    <source>
        <dbReference type="SMART" id="SM00534"/>
    </source>
</evidence>
<evidence type="ECO:0000256" key="5">
    <source>
        <dbReference type="ARBA" id="ARBA00023204"/>
    </source>
</evidence>
<keyword evidence="10" id="KW-1185">Reference proteome</keyword>
<dbReference type="InterPro" id="IPR000432">
    <property type="entry name" value="DNA_mismatch_repair_MutS_C"/>
</dbReference>
<comment type="similarity">
    <text evidence="1">Belongs to the DNA mismatch repair MutS family.</text>
</comment>
<protein>
    <submittedName>
        <fullName evidence="9">MutS domain V</fullName>
    </submittedName>
</protein>
<dbReference type="STRING" id="1048340.SAMN05444487_10312"/>
<dbReference type="PANTHER" id="PTHR11361">
    <property type="entry name" value="DNA MISMATCH REPAIR PROTEIN MUTS FAMILY MEMBER"/>
    <property type="match status" value="1"/>
</dbReference>
<feature type="compositionally biased region" description="Basic and acidic residues" evidence="6">
    <location>
        <begin position="549"/>
        <end position="558"/>
    </location>
</feature>
<dbReference type="PANTHER" id="PTHR11361:SF34">
    <property type="entry name" value="DNA MISMATCH REPAIR PROTEIN MSH1, MITOCHONDRIAL"/>
    <property type="match status" value="1"/>
</dbReference>
<accession>A0A1H2T4S6</accession>
<dbReference type="GO" id="GO:0030983">
    <property type="term" value="F:mismatched DNA binding"/>
    <property type="evidence" value="ECO:0007669"/>
    <property type="project" value="InterPro"/>
</dbReference>
<evidence type="ECO:0000313" key="9">
    <source>
        <dbReference type="EMBL" id="SDW38269.1"/>
    </source>
</evidence>
<evidence type="ECO:0000313" key="10">
    <source>
        <dbReference type="Proteomes" id="UP000198534"/>
    </source>
</evidence>
<dbReference type="RefSeq" id="WP_091736333.1">
    <property type="nucleotide sequence ID" value="NZ_FNNQ01000003.1"/>
</dbReference>
<evidence type="ECO:0000256" key="3">
    <source>
        <dbReference type="ARBA" id="ARBA00022840"/>
    </source>
</evidence>
<dbReference type="SMART" id="SM00534">
    <property type="entry name" value="MUTSac"/>
    <property type="match status" value="1"/>
</dbReference>
<proteinExistence type="inferred from homology"/>
<feature type="domain" description="DNA mismatch repair protein MutS core" evidence="7">
    <location>
        <begin position="9"/>
        <end position="317"/>
    </location>
</feature>
<keyword evidence="5" id="KW-0234">DNA repair</keyword>
<feature type="region of interest" description="Disordered" evidence="6">
    <location>
        <begin position="536"/>
        <end position="558"/>
    </location>
</feature>
<dbReference type="Gene3D" id="3.40.50.300">
    <property type="entry name" value="P-loop containing nucleotide triphosphate hydrolases"/>
    <property type="match status" value="1"/>
</dbReference>
<evidence type="ECO:0000256" key="4">
    <source>
        <dbReference type="ARBA" id="ARBA00023125"/>
    </source>
</evidence>
<dbReference type="SUPFAM" id="SSF52540">
    <property type="entry name" value="P-loop containing nucleoside triphosphate hydrolases"/>
    <property type="match status" value="1"/>
</dbReference>
<dbReference type="GO" id="GO:0005524">
    <property type="term" value="F:ATP binding"/>
    <property type="evidence" value="ECO:0007669"/>
    <property type="project" value="UniProtKB-KW"/>
</dbReference>
<name>A0A1H2T4S6_9BACL</name>
<dbReference type="OrthoDB" id="9777812at2"/>
<keyword evidence="5" id="KW-0227">DNA damage</keyword>
<organism evidence="9 10">
    <name type="scientific">Marininema mesophilum</name>
    <dbReference type="NCBI Taxonomy" id="1048340"/>
    <lineage>
        <taxon>Bacteria</taxon>
        <taxon>Bacillati</taxon>
        <taxon>Bacillota</taxon>
        <taxon>Bacilli</taxon>
        <taxon>Bacillales</taxon>
        <taxon>Thermoactinomycetaceae</taxon>
        <taxon>Marininema</taxon>
    </lineage>
</organism>
<keyword evidence="2" id="KW-0547">Nucleotide-binding</keyword>
<evidence type="ECO:0000256" key="1">
    <source>
        <dbReference type="ARBA" id="ARBA00006271"/>
    </source>
</evidence>
<evidence type="ECO:0000256" key="2">
    <source>
        <dbReference type="ARBA" id="ARBA00022741"/>
    </source>
</evidence>
<feature type="domain" description="DNA mismatch repair proteins mutS family" evidence="8">
    <location>
        <begin position="335"/>
        <end position="533"/>
    </location>
</feature>
<dbReference type="GO" id="GO:0140664">
    <property type="term" value="F:ATP-dependent DNA damage sensor activity"/>
    <property type="evidence" value="ECO:0007669"/>
    <property type="project" value="InterPro"/>
</dbReference>
<dbReference type="Pfam" id="PF00488">
    <property type="entry name" value="MutS_V"/>
    <property type="match status" value="1"/>
</dbReference>
<keyword evidence="4" id="KW-0238">DNA-binding</keyword>
<dbReference type="EMBL" id="FNNQ01000003">
    <property type="protein sequence ID" value="SDW38269.1"/>
    <property type="molecule type" value="Genomic_DNA"/>
</dbReference>
<dbReference type="InterPro" id="IPR027417">
    <property type="entry name" value="P-loop_NTPase"/>
</dbReference>
<dbReference type="InterPro" id="IPR045076">
    <property type="entry name" value="MutS"/>
</dbReference>
<dbReference type="Proteomes" id="UP000198534">
    <property type="component" value="Unassembled WGS sequence"/>
</dbReference>
<reference evidence="9 10" key="1">
    <citation type="submission" date="2016-10" db="EMBL/GenBank/DDBJ databases">
        <authorList>
            <person name="de Groot N.N."/>
        </authorList>
    </citation>
    <scope>NUCLEOTIDE SEQUENCE [LARGE SCALE GENOMIC DNA]</scope>
    <source>
        <strain evidence="9 10">DSM 45610</strain>
    </source>
</reference>
<keyword evidence="3" id="KW-0067">ATP-binding</keyword>